<dbReference type="GO" id="GO:0034765">
    <property type="term" value="P:regulation of monoatomic ion transmembrane transport"/>
    <property type="evidence" value="ECO:0007669"/>
    <property type="project" value="InterPro"/>
</dbReference>
<dbReference type="PANTHER" id="PTHR35284:SF5">
    <property type="entry name" value="OUTER ENVELOPE PORE PROTEIN 24, CHLOROPLASTIC-LIKE"/>
    <property type="match status" value="1"/>
</dbReference>
<proteinExistence type="predicted"/>
<comment type="caution">
    <text evidence="1">The sequence shown here is derived from an EMBL/GenBank/DDBJ whole genome shotgun (WGS) entry which is preliminary data.</text>
</comment>
<reference evidence="1 2" key="1">
    <citation type="submission" date="2019-05" db="EMBL/GenBank/DDBJ databases">
        <title>Mikania micrantha, genome provides insights into the molecular mechanism of rapid growth.</title>
        <authorList>
            <person name="Liu B."/>
        </authorList>
    </citation>
    <scope>NUCLEOTIDE SEQUENCE [LARGE SCALE GENOMIC DNA]</scope>
    <source>
        <strain evidence="1">NLD-2019</strain>
        <tissue evidence="1">Leaf</tissue>
    </source>
</reference>
<keyword evidence="2" id="KW-1185">Reference proteome</keyword>
<name>A0A5N6Q3V8_9ASTR</name>
<dbReference type="InterPro" id="IPR034626">
    <property type="entry name" value="OEP24"/>
</dbReference>
<organism evidence="1 2">
    <name type="scientific">Mikania micrantha</name>
    <name type="common">bitter vine</name>
    <dbReference type="NCBI Taxonomy" id="192012"/>
    <lineage>
        <taxon>Eukaryota</taxon>
        <taxon>Viridiplantae</taxon>
        <taxon>Streptophyta</taxon>
        <taxon>Embryophyta</taxon>
        <taxon>Tracheophyta</taxon>
        <taxon>Spermatophyta</taxon>
        <taxon>Magnoliopsida</taxon>
        <taxon>eudicotyledons</taxon>
        <taxon>Gunneridae</taxon>
        <taxon>Pentapetalae</taxon>
        <taxon>asterids</taxon>
        <taxon>campanulids</taxon>
        <taxon>Asterales</taxon>
        <taxon>Asteraceae</taxon>
        <taxon>Asteroideae</taxon>
        <taxon>Heliantheae alliance</taxon>
        <taxon>Eupatorieae</taxon>
        <taxon>Mikania</taxon>
    </lineage>
</organism>
<sequence length="220" mass="24263">MKASFRGSYDADDSDATGSVVVNAGGINLRASITGDTLINGPSLNGLTLSVENPGLFNIDYKVLKKDVRFQFVNSVRVNGKPLNFMYSHSLIENTTSLDGTLLIDSNHKISANYGFKEHDCKVKYTYVHGGVMTIEPRYDFADNSWDLAVSRRLHDDSVVRGSYQSSTRVLAMDYKTKSFANGSLKVITSYFAIQKNYLMKCVSLLYIQGLGIGNSALEL</sequence>
<dbReference type="PANTHER" id="PTHR35284">
    <property type="entry name" value="OUTER ENVELOPE PORE PROTEIN 24A, CHLOROPLASTIC-RELATED"/>
    <property type="match status" value="1"/>
</dbReference>
<dbReference type="Proteomes" id="UP000326396">
    <property type="component" value="Linkage Group LG1"/>
</dbReference>
<evidence type="ECO:0000313" key="2">
    <source>
        <dbReference type="Proteomes" id="UP000326396"/>
    </source>
</evidence>
<evidence type="ECO:0000313" key="1">
    <source>
        <dbReference type="EMBL" id="KAD7479262.1"/>
    </source>
</evidence>
<dbReference type="AlphaFoldDB" id="A0A5N6Q3V8"/>
<dbReference type="OrthoDB" id="1185978at2759"/>
<accession>A0A5N6Q3V8</accession>
<dbReference type="GO" id="GO:0022843">
    <property type="term" value="F:voltage-gated monoatomic cation channel activity"/>
    <property type="evidence" value="ECO:0007669"/>
    <property type="project" value="InterPro"/>
</dbReference>
<gene>
    <name evidence="1" type="ORF">E3N88_02398</name>
</gene>
<dbReference type="EMBL" id="SZYD01000001">
    <property type="protein sequence ID" value="KAD7479262.1"/>
    <property type="molecule type" value="Genomic_DNA"/>
</dbReference>
<protein>
    <recommendedName>
        <fullName evidence="3">Outer envelope pore protein 24, chloroplastic</fullName>
    </recommendedName>
</protein>
<evidence type="ECO:0008006" key="3">
    <source>
        <dbReference type="Google" id="ProtNLM"/>
    </source>
</evidence>